<dbReference type="Proteomes" id="UP001409585">
    <property type="component" value="Unassembled WGS sequence"/>
</dbReference>
<proteinExistence type="predicted"/>
<comment type="caution">
    <text evidence="1">The sequence shown here is derived from an EMBL/GenBank/DDBJ whole genome shotgun (WGS) entry which is preliminary data.</text>
</comment>
<keyword evidence="2" id="KW-1185">Reference proteome</keyword>
<evidence type="ECO:0000313" key="1">
    <source>
        <dbReference type="EMBL" id="GAA4944311.1"/>
    </source>
</evidence>
<sequence length="133" mass="15050">MIVDDGPAEKTVREMEFFVEGDTKEHLTKLAEEYPVVAKSNYVSATIDGAPQVAESGSKMYIPYKNAGKYVDYLLRKEFERDKLNCRSTHCSVVIGIEEQNGGSLIYVRATVMHNIGSFTEYVRGDLQERLDF</sequence>
<evidence type="ECO:0000313" key="2">
    <source>
        <dbReference type="Proteomes" id="UP001409585"/>
    </source>
</evidence>
<organism evidence="1 2">
    <name type="scientific">Halioxenophilus aromaticivorans</name>
    <dbReference type="NCBI Taxonomy" id="1306992"/>
    <lineage>
        <taxon>Bacteria</taxon>
        <taxon>Pseudomonadati</taxon>
        <taxon>Pseudomonadota</taxon>
        <taxon>Gammaproteobacteria</taxon>
        <taxon>Alteromonadales</taxon>
        <taxon>Alteromonadaceae</taxon>
        <taxon>Halioxenophilus</taxon>
    </lineage>
</organism>
<accession>A0AAV3U2R1</accession>
<protein>
    <submittedName>
        <fullName evidence="1">Uncharacterized protein</fullName>
    </submittedName>
</protein>
<dbReference type="AlphaFoldDB" id="A0AAV3U2R1"/>
<dbReference type="EMBL" id="BAABLX010000023">
    <property type="protein sequence ID" value="GAA4944311.1"/>
    <property type="molecule type" value="Genomic_DNA"/>
</dbReference>
<reference evidence="2" key="1">
    <citation type="journal article" date="2019" name="Int. J. Syst. Evol. Microbiol.">
        <title>The Global Catalogue of Microorganisms (GCM) 10K type strain sequencing project: providing services to taxonomists for standard genome sequencing and annotation.</title>
        <authorList>
            <consortium name="The Broad Institute Genomics Platform"/>
            <consortium name="The Broad Institute Genome Sequencing Center for Infectious Disease"/>
            <person name="Wu L."/>
            <person name="Ma J."/>
        </authorList>
    </citation>
    <scope>NUCLEOTIDE SEQUENCE [LARGE SCALE GENOMIC DNA]</scope>
    <source>
        <strain evidence="2">JCM 19134</strain>
    </source>
</reference>
<gene>
    <name evidence="1" type="ORF">GCM10025791_24020</name>
</gene>
<name>A0AAV3U2R1_9ALTE</name>